<dbReference type="Pfam" id="PF00892">
    <property type="entry name" value="EamA"/>
    <property type="match status" value="2"/>
</dbReference>
<keyword evidence="1" id="KW-0812">Transmembrane</keyword>
<keyword evidence="1" id="KW-1133">Transmembrane helix</keyword>
<sequence>MIDPNSAAIHRQGSLLVAAAALCWSTGGLIARFITADSWTQVCWRGGFSAAALLIFLLWREGRNIGTVIRTQGLPGLAVALCFSAASICFIIALRHTTVATILVIQSTAPLIAGIIAWLWMRETISVVKAMAMLLALGGVSVMVSRHDMAADPSGLLLSAVIAFSLAIATVITRRFQHIRMTPACCLSGVIMAVVGAVLGAPLETDSANIALLFLFGAGQLAVGLICFSFGARLIPASEAALIGLLECILGPVWVFLFLGENPGIHAVIGGLMVLGAVAWNTIAESRRVQRVVPKPVN</sequence>
<evidence type="ECO:0000313" key="3">
    <source>
        <dbReference type="EMBL" id="MDY0882699.1"/>
    </source>
</evidence>
<evidence type="ECO:0000259" key="2">
    <source>
        <dbReference type="Pfam" id="PF00892"/>
    </source>
</evidence>
<feature type="transmembrane region" description="Helical" evidence="1">
    <location>
        <begin position="127"/>
        <end position="144"/>
    </location>
</feature>
<feature type="domain" description="EamA" evidence="2">
    <location>
        <begin position="154"/>
        <end position="280"/>
    </location>
</feature>
<keyword evidence="1" id="KW-0472">Membrane</keyword>
<reference evidence="3 4" key="1">
    <citation type="journal article" date="2016" name="Antonie Van Leeuwenhoek">
        <title>Dongia soli sp. nov., isolated from soil from Dokdo, Korea.</title>
        <authorList>
            <person name="Kim D.U."/>
            <person name="Lee H."/>
            <person name="Kim H."/>
            <person name="Kim S.G."/>
            <person name="Ka J.O."/>
        </authorList>
    </citation>
    <scope>NUCLEOTIDE SEQUENCE [LARGE SCALE GENOMIC DNA]</scope>
    <source>
        <strain evidence="3 4">D78</strain>
    </source>
</reference>
<proteinExistence type="predicted"/>
<evidence type="ECO:0000256" key="1">
    <source>
        <dbReference type="SAM" id="Phobius"/>
    </source>
</evidence>
<feature type="transmembrane region" description="Helical" evidence="1">
    <location>
        <begin position="265"/>
        <end position="283"/>
    </location>
</feature>
<dbReference type="Proteomes" id="UP001279642">
    <property type="component" value="Unassembled WGS sequence"/>
</dbReference>
<feature type="transmembrane region" description="Helical" evidence="1">
    <location>
        <begin position="12"/>
        <end position="33"/>
    </location>
</feature>
<gene>
    <name evidence="3" type="ORF">SMD27_07585</name>
</gene>
<dbReference type="InterPro" id="IPR037185">
    <property type="entry name" value="EmrE-like"/>
</dbReference>
<organism evidence="3 4">
    <name type="scientific">Dongia soli</name>
    <dbReference type="NCBI Taxonomy" id="600628"/>
    <lineage>
        <taxon>Bacteria</taxon>
        <taxon>Pseudomonadati</taxon>
        <taxon>Pseudomonadota</taxon>
        <taxon>Alphaproteobacteria</taxon>
        <taxon>Rhodospirillales</taxon>
        <taxon>Dongiaceae</taxon>
        <taxon>Dongia</taxon>
    </lineage>
</organism>
<feature type="domain" description="EamA" evidence="2">
    <location>
        <begin position="13"/>
        <end position="144"/>
    </location>
</feature>
<dbReference type="PANTHER" id="PTHR22911">
    <property type="entry name" value="ACYL-MALONYL CONDENSING ENZYME-RELATED"/>
    <property type="match status" value="1"/>
</dbReference>
<keyword evidence="4" id="KW-1185">Reference proteome</keyword>
<comment type="caution">
    <text evidence="3">The sequence shown here is derived from an EMBL/GenBank/DDBJ whole genome shotgun (WGS) entry which is preliminary data.</text>
</comment>
<feature type="transmembrane region" description="Helical" evidence="1">
    <location>
        <begin position="71"/>
        <end position="93"/>
    </location>
</feature>
<accession>A0ABU5EA83</accession>
<dbReference type="SUPFAM" id="SSF103481">
    <property type="entry name" value="Multidrug resistance efflux transporter EmrE"/>
    <property type="match status" value="2"/>
</dbReference>
<evidence type="ECO:0000313" key="4">
    <source>
        <dbReference type="Proteomes" id="UP001279642"/>
    </source>
</evidence>
<dbReference type="RefSeq" id="WP_320507765.1">
    <property type="nucleotide sequence ID" value="NZ_JAXCLW010000002.1"/>
</dbReference>
<protein>
    <submittedName>
        <fullName evidence="3">DMT family transporter</fullName>
    </submittedName>
</protein>
<feature type="transmembrane region" description="Helical" evidence="1">
    <location>
        <begin position="240"/>
        <end position="259"/>
    </location>
</feature>
<feature type="transmembrane region" description="Helical" evidence="1">
    <location>
        <begin position="99"/>
        <end position="120"/>
    </location>
</feature>
<dbReference type="InterPro" id="IPR000620">
    <property type="entry name" value="EamA_dom"/>
</dbReference>
<feature type="transmembrane region" description="Helical" evidence="1">
    <location>
        <begin position="184"/>
        <end position="203"/>
    </location>
</feature>
<feature type="transmembrane region" description="Helical" evidence="1">
    <location>
        <begin position="39"/>
        <end position="59"/>
    </location>
</feature>
<feature type="transmembrane region" description="Helical" evidence="1">
    <location>
        <begin position="156"/>
        <end position="172"/>
    </location>
</feature>
<dbReference type="PANTHER" id="PTHR22911:SF135">
    <property type="entry name" value="BLR4310 PROTEIN"/>
    <property type="match status" value="1"/>
</dbReference>
<feature type="transmembrane region" description="Helical" evidence="1">
    <location>
        <begin position="209"/>
        <end position="228"/>
    </location>
</feature>
<name>A0ABU5EA83_9PROT</name>
<dbReference type="EMBL" id="JAXCLW010000002">
    <property type="protein sequence ID" value="MDY0882699.1"/>
    <property type="molecule type" value="Genomic_DNA"/>
</dbReference>